<dbReference type="RefSeq" id="XP_018699585.1">
    <property type="nucleotide sequence ID" value="XM_018853218.1"/>
</dbReference>
<accession>A0A162LU49</accession>
<dbReference type="GeneID" id="30025909"/>
<dbReference type="EMBL" id="AZHB01000059">
    <property type="protein sequence ID" value="OAA44730.1"/>
    <property type="molecule type" value="Genomic_DNA"/>
</dbReference>
<feature type="region of interest" description="Disordered" evidence="1">
    <location>
        <begin position="1"/>
        <end position="21"/>
    </location>
</feature>
<sequence>MLVRSLSGQHGPDPMLPRQTRQHRLGCGVQVEDVMLGVMYRVLKVVGELLIVHLEPVTLDPQPESFAKLFHCSRGNVCRGG</sequence>
<dbReference type="AlphaFoldDB" id="A0A162LU49"/>
<gene>
    <name evidence="2" type="ORF">ISF_09617</name>
</gene>
<reference evidence="2 3" key="1">
    <citation type="journal article" date="2016" name="Genome Biol. Evol.">
        <title>Divergent and convergent evolution of fungal pathogenicity.</title>
        <authorList>
            <person name="Shang Y."/>
            <person name="Xiao G."/>
            <person name="Zheng P."/>
            <person name="Cen K."/>
            <person name="Zhan S."/>
            <person name="Wang C."/>
        </authorList>
    </citation>
    <scope>NUCLEOTIDE SEQUENCE [LARGE SCALE GENOMIC DNA]</scope>
    <source>
        <strain evidence="2 3">ARSEF 2679</strain>
    </source>
</reference>
<dbReference type="Proteomes" id="UP000076744">
    <property type="component" value="Unassembled WGS sequence"/>
</dbReference>
<protein>
    <submittedName>
        <fullName evidence="2">Uncharacterized protein</fullName>
    </submittedName>
</protein>
<evidence type="ECO:0000313" key="3">
    <source>
        <dbReference type="Proteomes" id="UP000076744"/>
    </source>
</evidence>
<comment type="caution">
    <text evidence="2">The sequence shown here is derived from an EMBL/GenBank/DDBJ whole genome shotgun (WGS) entry which is preliminary data.</text>
</comment>
<keyword evidence="3" id="KW-1185">Reference proteome</keyword>
<proteinExistence type="predicted"/>
<name>A0A162LU49_CORFA</name>
<organism evidence="2 3">
    <name type="scientific">Cordyceps fumosorosea (strain ARSEF 2679)</name>
    <name type="common">Isaria fumosorosea</name>
    <dbReference type="NCBI Taxonomy" id="1081104"/>
    <lineage>
        <taxon>Eukaryota</taxon>
        <taxon>Fungi</taxon>
        <taxon>Dikarya</taxon>
        <taxon>Ascomycota</taxon>
        <taxon>Pezizomycotina</taxon>
        <taxon>Sordariomycetes</taxon>
        <taxon>Hypocreomycetidae</taxon>
        <taxon>Hypocreales</taxon>
        <taxon>Cordycipitaceae</taxon>
        <taxon>Cordyceps</taxon>
    </lineage>
</organism>
<evidence type="ECO:0000256" key="1">
    <source>
        <dbReference type="SAM" id="MobiDB-lite"/>
    </source>
</evidence>
<evidence type="ECO:0000313" key="2">
    <source>
        <dbReference type="EMBL" id="OAA44730.1"/>
    </source>
</evidence>